<evidence type="ECO:0000256" key="5">
    <source>
        <dbReference type="ARBA" id="ARBA00023134"/>
    </source>
</evidence>
<dbReference type="VEuPathDB" id="FungiDB:SeMB42_g05820"/>
<dbReference type="STRING" id="286115.A0A507CP49"/>
<keyword evidence="3" id="KW-0547">Nucleotide-binding</keyword>
<evidence type="ECO:0000256" key="9">
    <source>
        <dbReference type="PIRSR" id="PIRSR601019-2"/>
    </source>
</evidence>
<evidence type="ECO:0000313" key="11">
    <source>
        <dbReference type="EMBL" id="TPX40907.1"/>
    </source>
</evidence>
<dbReference type="GO" id="GO:0005525">
    <property type="term" value="F:GTP binding"/>
    <property type="evidence" value="ECO:0007669"/>
    <property type="project" value="UniProtKB-KW"/>
</dbReference>
<dbReference type="GO" id="GO:0001664">
    <property type="term" value="F:G protein-coupled receptor binding"/>
    <property type="evidence" value="ECO:0007669"/>
    <property type="project" value="TreeGrafter"/>
</dbReference>
<evidence type="ECO:0000256" key="3">
    <source>
        <dbReference type="ARBA" id="ARBA00022741"/>
    </source>
</evidence>
<dbReference type="SUPFAM" id="SSF47895">
    <property type="entry name" value="Transducin (alpha subunit), insertion domain"/>
    <property type="match status" value="1"/>
</dbReference>
<keyword evidence="7" id="KW-0807">Transducer</keyword>
<dbReference type="SUPFAM" id="SSF52540">
    <property type="entry name" value="P-loop containing nucleoside triphosphate hydrolases"/>
    <property type="match status" value="1"/>
</dbReference>
<evidence type="ECO:0000256" key="8">
    <source>
        <dbReference type="ARBA" id="ARBA00023288"/>
    </source>
</evidence>
<feature type="region of interest" description="Disordered" evidence="10">
    <location>
        <begin position="321"/>
        <end position="351"/>
    </location>
</feature>
<keyword evidence="2 9" id="KW-0479">Metal-binding</keyword>
<dbReference type="Pfam" id="PF00503">
    <property type="entry name" value="G-alpha"/>
    <property type="match status" value="1"/>
</dbReference>
<evidence type="ECO:0000256" key="10">
    <source>
        <dbReference type="SAM" id="MobiDB-lite"/>
    </source>
</evidence>
<dbReference type="InterPro" id="IPR011025">
    <property type="entry name" value="GproteinA_insert"/>
</dbReference>
<evidence type="ECO:0000313" key="12">
    <source>
        <dbReference type="Proteomes" id="UP000317494"/>
    </source>
</evidence>
<evidence type="ECO:0000256" key="4">
    <source>
        <dbReference type="ARBA" id="ARBA00022842"/>
    </source>
</evidence>
<organism evidence="11 12">
    <name type="scientific">Synchytrium endobioticum</name>
    <dbReference type="NCBI Taxonomy" id="286115"/>
    <lineage>
        <taxon>Eukaryota</taxon>
        <taxon>Fungi</taxon>
        <taxon>Fungi incertae sedis</taxon>
        <taxon>Chytridiomycota</taxon>
        <taxon>Chytridiomycota incertae sedis</taxon>
        <taxon>Chytridiomycetes</taxon>
        <taxon>Synchytriales</taxon>
        <taxon>Synchytriaceae</taxon>
        <taxon>Synchytrium</taxon>
    </lineage>
</organism>
<proteinExistence type="predicted"/>
<dbReference type="InterPro" id="IPR001019">
    <property type="entry name" value="Gprotein_alpha_su"/>
</dbReference>
<dbReference type="GO" id="GO:0007188">
    <property type="term" value="P:adenylate cyclase-modulating G protein-coupled receptor signaling pathway"/>
    <property type="evidence" value="ECO:0007669"/>
    <property type="project" value="TreeGrafter"/>
</dbReference>
<name>A0A507CP49_9FUNG</name>
<feature type="compositionally biased region" description="Polar residues" evidence="10">
    <location>
        <begin position="335"/>
        <end position="351"/>
    </location>
</feature>
<accession>A0A507CP49</accession>
<reference evidence="11 12" key="1">
    <citation type="journal article" date="2019" name="Sci. Rep.">
        <title>Comparative genomics of chytrid fungi reveal insights into the obligate biotrophic and pathogenic lifestyle of Synchytrium endobioticum.</title>
        <authorList>
            <person name="van de Vossenberg B.T.L.H."/>
            <person name="Warris S."/>
            <person name="Nguyen H.D.T."/>
            <person name="van Gent-Pelzer M.P.E."/>
            <person name="Joly D.L."/>
            <person name="van de Geest H.C."/>
            <person name="Bonants P.J.M."/>
            <person name="Smith D.S."/>
            <person name="Levesque C.A."/>
            <person name="van der Lee T.A.J."/>
        </authorList>
    </citation>
    <scope>NUCLEOTIDE SEQUENCE [LARGE SCALE GENOMIC DNA]</scope>
    <source>
        <strain evidence="11 12">MB42</strain>
    </source>
</reference>
<dbReference type="GO" id="GO:0046872">
    <property type="term" value="F:metal ion binding"/>
    <property type="evidence" value="ECO:0007669"/>
    <property type="project" value="UniProtKB-KW"/>
</dbReference>
<dbReference type="EMBL" id="QEAN01000295">
    <property type="protein sequence ID" value="TPX40907.1"/>
    <property type="molecule type" value="Genomic_DNA"/>
</dbReference>
<keyword evidence="5" id="KW-0342">GTP-binding</keyword>
<dbReference type="GO" id="GO:0005834">
    <property type="term" value="C:heterotrimeric G-protein complex"/>
    <property type="evidence" value="ECO:0007669"/>
    <property type="project" value="TreeGrafter"/>
</dbReference>
<dbReference type="Gene3D" id="3.40.50.300">
    <property type="entry name" value="P-loop containing nucleotide triphosphate hydrolases"/>
    <property type="match status" value="1"/>
</dbReference>
<protein>
    <submittedName>
        <fullName evidence="11">Uncharacterized protein</fullName>
    </submittedName>
</protein>
<keyword evidence="4 9" id="KW-0460">Magnesium</keyword>
<keyword evidence="6" id="KW-0564">Palmitate</keyword>
<dbReference type="AlphaFoldDB" id="A0A507CP49"/>
<dbReference type="InterPro" id="IPR027417">
    <property type="entry name" value="P-loop_NTPase"/>
</dbReference>
<dbReference type="SMART" id="SM00275">
    <property type="entry name" value="G_alpha"/>
    <property type="match status" value="1"/>
</dbReference>
<keyword evidence="12" id="KW-1185">Reference proteome</keyword>
<comment type="caution">
    <text evidence="11">The sequence shown here is derived from an EMBL/GenBank/DDBJ whole genome shotgun (WGS) entry which is preliminary data.</text>
</comment>
<dbReference type="GO" id="GO:0031683">
    <property type="term" value="F:G-protein beta/gamma-subunit complex binding"/>
    <property type="evidence" value="ECO:0007669"/>
    <property type="project" value="InterPro"/>
</dbReference>
<gene>
    <name evidence="11" type="ORF">SeMB42_g05820</name>
</gene>
<evidence type="ECO:0000256" key="2">
    <source>
        <dbReference type="ARBA" id="ARBA00022723"/>
    </source>
</evidence>
<dbReference type="PANTHER" id="PTHR10218:SF362">
    <property type="entry name" value="G PROTEIN ALPHA O SUBUNIT"/>
    <property type="match status" value="1"/>
</dbReference>
<keyword evidence="1" id="KW-0519">Myristate</keyword>
<dbReference type="GO" id="GO:0003924">
    <property type="term" value="F:GTPase activity"/>
    <property type="evidence" value="ECO:0007669"/>
    <property type="project" value="InterPro"/>
</dbReference>
<dbReference type="Proteomes" id="UP000317494">
    <property type="component" value="Unassembled WGS sequence"/>
</dbReference>
<evidence type="ECO:0000256" key="1">
    <source>
        <dbReference type="ARBA" id="ARBA00022707"/>
    </source>
</evidence>
<dbReference type="PANTHER" id="PTHR10218">
    <property type="entry name" value="GTP-BINDING PROTEIN ALPHA SUBUNIT"/>
    <property type="match status" value="1"/>
</dbReference>
<keyword evidence="8" id="KW-0449">Lipoprotein</keyword>
<evidence type="ECO:0000256" key="7">
    <source>
        <dbReference type="ARBA" id="ARBA00023224"/>
    </source>
</evidence>
<sequence length="380" mass="41647">MIPEYVNGKQIKSTTLADLLGTLLFFSMATSHILMRSQCVGNVIVLVRTMDKKQLHLEFTHITFIAYINFSTGKSLAQSKMGCMCSTREKEGRRKTKLDHMIKEEKASSKPQATVLLLGAGAAGKSTVMKQMQLLHARNGQPTFTDAERMQFQEAIRKNILRNMRRICGAMSRLAIPYGSPEGLDQAKLLEIEGAKASERLQSDGTEPPGKGKTDVLEELLCNLPATLDRFMNTLMRRRFDLKFSSSHSVPASHLAGGGPGLTDKKLFIMAPSGLGHLAQPIAVVERNCVTFAVDKGTQSDREIEQNKATLETVDMALASNKASGAIKPRRSSTTDHLSSSNTAHQQLSQPTKNVTITGLMIITKGNMTGARVRNKLPLH</sequence>
<feature type="binding site" evidence="9">
    <location>
        <position position="126"/>
    </location>
    <ligand>
        <name>Mg(2+)</name>
        <dbReference type="ChEBI" id="CHEBI:18420"/>
    </ligand>
</feature>
<dbReference type="GO" id="GO:0005737">
    <property type="term" value="C:cytoplasm"/>
    <property type="evidence" value="ECO:0007669"/>
    <property type="project" value="TreeGrafter"/>
</dbReference>
<evidence type="ECO:0000256" key="6">
    <source>
        <dbReference type="ARBA" id="ARBA00023139"/>
    </source>
</evidence>